<dbReference type="KEGG" id="pft:JBW_04016"/>
<protein>
    <recommendedName>
        <fullName evidence="2">SMODS and SLOG-associating 2TM effector domain-containing protein</fullName>
    </recommendedName>
</protein>
<dbReference type="HOGENOM" id="CLU_1371081_0_0_9"/>
<dbReference type="EMBL" id="CP010978">
    <property type="protein sequence ID" value="AJQ29353.1"/>
    <property type="molecule type" value="Genomic_DNA"/>
</dbReference>
<dbReference type="InterPro" id="IPR041115">
    <property type="entry name" value="SLATT_5"/>
</dbReference>
<organism evidence="3 4">
    <name type="scientific">Pelosinus fermentans JBW45</name>
    <dbReference type="NCBI Taxonomy" id="1192197"/>
    <lineage>
        <taxon>Bacteria</taxon>
        <taxon>Bacillati</taxon>
        <taxon>Bacillota</taxon>
        <taxon>Negativicutes</taxon>
        <taxon>Selenomonadales</taxon>
        <taxon>Sporomusaceae</taxon>
        <taxon>Pelosinus</taxon>
    </lineage>
</organism>
<feature type="domain" description="SMODS and SLOG-associating 2TM effector" evidence="2">
    <location>
        <begin position="2"/>
        <end position="194"/>
    </location>
</feature>
<dbReference type="Pfam" id="PF18160">
    <property type="entry name" value="SLATT_5"/>
    <property type="match status" value="1"/>
</dbReference>
<accession>I9NSD3</accession>
<dbReference type="OrthoDB" id="2970514at2"/>
<evidence type="ECO:0000256" key="1">
    <source>
        <dbReference type="SAM" id="Phobius"/>
    </source>
</evidence>
<sequence length="199" mass="23296">MEYIDNISKKIWITRLCRIEASKRLDSNDSFTQALLIYYSAIITALSIWVFFIEKTSQNNESKASLILLISSIALTMYSTFIVSKAYKERAIKMKYNYIALDALSKDMNKLKADFQENFIEKDKLINEAAELDKKYLSLLQEAENHTGYDYLKAICDDKDVTMTKFCKVKYTYFKAKEIITMLICFIGPLFVIYTYIKW</sequence>
<dbReference type="AlphaFoldDB" id="I9NSD3"/>
<feature type="transmembrane region" description="Helical" evidence="1">
    <location>
        <begin position="34"/>
        <end position="52"/>
    </location>
</feature>
<proteinExistence type="predicted"/>
<gene>
    <name evidence="3" type="ORF">JBW_04016</name>
</gene>
<keyword evidence="1" id="KW-0472">Membrane</keyword>
<reference evidence="4" key="2">
    <citation type="submission" date="2015-02" db="EMBL/GenBank/DDBJ databases">
        <title>Complete Genome Sequence of Pelosinus fermentans JBW45.</title>
        <authorList>
            <person name="De Leon K.B."/>
            <person name="Utturkar S.M."/>
            <person name="Camilleri L.B."/>
            <person name="Arkin A.P."/>
            <person name="Fields M.W."/>
            <person name="Brown S.D."/>
            <person name="Wall J.D."/>
        </authorList>
    </citation>
    <scope>NUCLEOTIDE SEQUENCE [LARGE SCALE GENOMIC DNA]</scope>
    <source>
        <strain evidence="4">JBW45</strain>
    </source>
</reference>
<feature type="transmembrane region" description="Helical" evidence="1">
    <location>
        <begin position="179"/>
        <end position="197"/>
    </location>
</feature>
<evidence type="ECO:0000259" key="2">
    <source>
        <dbReference type="Pfam" id="PF18160"/>
    </source>
</evidence>
<evidence type="ECO:0000313" key="4">
    <source>
        <dbReference type="Proteomes" id="UP000005361"/>
    </source>
</evidence>
<feature type="transmembrane region" description="Helical" evidence="1">
    <location>
        <begin position="64"/>
        <end position="87"/>
    </location>
</feature>
<name>I9NSD3_9FIRM</name>
<reference evidence="3 4" key="1">
    <citation type="journal article" date="2015" name="Genome Announc.">
        <title>Complete Genome Sequence of Pelosinus fermentans JBW45, a Member of a Remarkably Competitive Group of Negativicutes in the Firmicutes Phylum.</title>
        <authorList>
            <person name="De Leon K.B."/>
            <person name="Utturkar S.M."/>
            <person name="Camilleri L.B."/>
            <person name="Elias D.A."/>
            <person name="Arkin A.P."/>
            <person name="Fields M.W."/>
            <person name="Brown S.D."/>
            <person name="Wall J.D."/>
        </authorList>
    </citation>
    <scope>NUCLEOTIDE SEQUENCE [LARGE SCALE GENOMIC DNA]</scope>
    <source>
        <strain evidence="3 4">JBW45</strain>
    </source>
</reference>
<keyword evidence="1" id="KW-1133">Transmembrane helix</keyword>
<dbReference type="Proteomes" id="UP000005361">
    <property type="component" value="Chromosome"/>
</dbReference>
<keyword evidence="1" id="KW-0812">Transmembrane</keyword>
<dbReference type="NCBIfam" id="NF033631">
    <property type="entry name" value="SLATT_5"/>
    <property type="match status" value="1"/>
</dbReference>
<dbReference type="RefSeq" id="WP_007956322.1">
    <property type="nucleotide sequence ID" value="NZ_CP010978.1"/>
</dbReference>
<evidence type="ECO:0000313" key="3">
    <source>
        <dbReference type="EMBL" id="AJQ29353.1"/>
    </source>
</evidence>